<dbReference type="InterPro" id="IPR013746">
    <property type="entry name" value="HMG_CoA_synt_C_dom"/>
</dbReference>
<dbReference type="EMBL" id="UINC01171202">
    <property type="protein sequence ID" value="SVD75646.1"/>
    <property type="molecule type" value="Genomic_DNA"/>
</dbReference>
<feature type="non-terminal residue" evidence="2">
    <location>
        <position position="267"/>
    </location>
</feature>
<dbReference type="Gene3D" id="3.40.47.10">
    <property type="match status" value="1"/>
</dbReference>
<feature type="non-terminal residue" evidence="2">
    <location>
        <position position="1"/>
    </location>
</feature>
<organism evidence="2">
    <name type="scientific">marine metagenome</name>
    <dbReference type="NCBI Taxonomy" id="408172"/>
    <lineage>
        <taxon>unclassified sequences</taxon>
        <taxon>metagenomes</taxon>
        <taxon>ecological metagenomes</taxon>
    </lineage>
</organism>
<proteinExistence type="predicted"/>
<protein>
    <recommendedName>
        <fullName evidence="1">Hydroxymethylglutaryl-coenzyme A synthase C-terminal domain-containing protein</fullName>
    </recommendedName>
</protein>
<dbReference type="AlphaFoldDB" id="A0A382XX83"/>
<feature type="domain" description="Hydroxymethylglutaryl-coenzyme A synthase C-terminal" evidence="1">
    <location>
        <begin position="56"/>
        <end position="261"/>
    </location>
</feature>
<evidence type="ECO:0000259" key="1">
    <source>
        <dbReference type="Pfam" id="PF08540"/>
    </source>
</evidence>
<dbReference type="SUPFAM" id="SSF53901">
    <property type="entry name" value="Thiolase-like"/>
    <property type="match status" value="1"/>
</dbReference>
<name>A0A382XX83_9ZZZZ</name>
<reference evidence="2" key="1">
    <citation type="submission" date="2018-05" db="EMBL/GenBank/DDBJ databases">
        <authorList>
            <person name="Lanie J.A."/>
            <person name="Ng W.-L."/>
            <person name="Kazmierczak K.M."/>
            <person name="Andrzejewski T.M."/>
            <person name="Davidsen T.M."/>
            <person name="Wayne K.J."/>
            <person name="Tettelin H."/>
            <person name="Glass J.I."/>
            <person name="Rusch D."/>
            <person name="Podicherti R."/>
            <person name="Tsui H.-C.T."/>
            <person name="Winkler M.E."/>
        </authorList>
    </citation>
    <scope>NUCLEOTIDE SEQUENCE</scope>
</reference>
<gene>
    <name evidence="2" type="ORF">METZ01_LOCUS428500</name>
</gene>
<sequence length="267" mass="30114">GEPTQGAGAVAVLIEANPRIAEVHTNISGSASDYRLIDFRKPIQYRSKNIGERSDFDLDLPIFNSKYSSTCYIDQTINALTDMSQKRGLNTAQYLREVPVIFMHRPFHKMPITAFTIIYLHALSMGHRDDLDELSRYAMMAEVVFDDLLQELRKRPDISEYPLTDRINHEPLPLTHVVAKICQKDQGFKTKVLVKLNFGNSLTREMGNIYSGSVFGWFAAGLENAIAHDVDWACQEALLFGYGSGDAAEVIPIRFVKNWQKAASKIK</sequence>
<accession>A0A382XX83</accession>
<dbReference type="InterPro" id="IPR016039">
    <property type="entry name" value="Thiolase-like"/>
</dbReference>
<dbReference type="GO" id="GO:0010142">
    <property type="term" value="P:farnesyl diphosphate biosynthetic process, mevalonate pathway"/>
    <property type="evidence" value="ECO:0007669"/>
    <property type="project" value="InterPro"/>
</dbReference>
<dbReference type="Pfam" id="PF08540">
    <property type="entry name" value="HMG_CoA_synt_C"/>
    <property type="match status" value="1"/>
</dbReference>
<evidence type="ECO:0000313" key="2">
    <source>
        <dbReference type="EMBL" id="SVD75646.1"/>
    </source>
</evidence>
<dbReference type="GO" id="GO:0006084">
    <property type="term" value="P:acetyl-CoA metabolic process"/>
    <property type="evidence" value="ECO:0007669"/>
    <property type="project" value="InterPro"/>
</dbReference>
<dbReference type="GO" id="GO:0004421">
    <property type="term" value="F:hydroxymethylglutaryl-CoA synthase activity"/>
    <property type="evidence" value="ECO:0007669"/>
    <property type="project" value="InterPro"/>
</dbReference>